<evidence type="ECO:0000256" key="1">
    <source>
        <dbReference type="ARBA" id="ARBA00004651"/>
    </source>
</evidence>
<dbReference type="InterPro" id="IPR019108">
    <property type="entry name" value="Caa3_assmbl_CtaG-rel"/>
</dbReference>
<evidence type="ECO:0008006" key="9">
    <source>
        <dbReference type="Google" id="ProtNLM"/>
    </source>
</evidence>
<dbReference type="EMBL" id="BMYD01000002">
    <property type="protein sequence ID" value="GHA79259.1"/>
    <property type="molecule type" value="Genomic_DNA"/>
</dbReference>
<evidence type="ECO:0000313" key="8">
    <source>
        <dbReference type="Proteomes" id="UP000646426"/>
    </source>
</evidence>
<comment type="subcellular location">
    <subcellularLocation>
        <location evidence="1">Cell membrane</location>
        <topology evidence="1">Multi-pass membrane protein</topology>
    </subcellularLocation>
</comment>
<dbReference type="RefSeq" id="WP_229792409.1">
    <property type="nucleotide sequence ID" value="NZ_BMYD01000002.1"/>
</dbReference>
<organism evidence="7 8">
    <name type="scientific">Cognatilysobacter bugurensis</name>
    <dbReference type="NCBI Taxonomy" id="543356"/>
    <lineage>
        <taxon>Bacteria</taxon>
        <taxon>Pseudomonadati</taxon>
        <taxon>Pseudomonadota</taxon>
        <taxon>Gammaproteobacteria</taxon>
        <taxon>Lysobacterales</taxon>
        <taxon>Lysobacteraceae</taxon>
        <taxon>Cognatilysobacter</taxon>
    </lineage>
</organism>
<reference evidence="7" key="1">
    <citation type="journal article" date="2014" name="Int. J. Syst. Evol. Microbiol.">
        <title>Complete genome sequence of Corynebacterium casei LMG S-19264T (=DSM 44701T), isolated from a smear-ripened cheese.</title>
        <authorList>
            <consortium name="US DOE Joint Genome Institute (JGI-PGF)"/>
            <person name="Walter F."/>
            <person name="Albersmeier A."/>
            <person name="Kalinowski J."/>
            <person name="Ruckert C."/>
        </authorList>
    </citation>
    <scope>NUCLEOTIDE SEQUENCE</scope>
    <source>
        <strain evidence="7">KCTC 23077</strain>
    </source>
</reference>
<feature type="transmembrane region" description="Helical" evidence="6">
    <location>
        <begin position="83"/>
        <end position="105"/>
    </location>
</feature>
<feature type="transmembrane region" description="Helical" evidence="6">
    <location>
        <begin position="20"/>
        <end position="39"/>
    </location>
</feature>
<proteinExistence type="predicted"/>
<feature type="transmembrane region" description="Helical" evidence="6">
    <location>
        <begin position="59"/>
        <end position="77"/>
    </location>
</feature>
<sequence>MPGVVLAHGGEHAPRLSDAWSLSPWLLVPAVIALAGYVLGVTRLWRRAGIGRGIARREATAFAGGVAALFAALVWPLDALGEWSLAAHMAQHMVLLALAPPLVMLGRPGAALAHAVPTNVAVAARRIIAPVHTRAAKALAAATGAQVAVMGLWHLPAATAAALAHEAVHWAMHASFLLAGLWFWAAMVHRIRDRDTGVGGALVAVVVVMMQMGFVGALLTFAPQPLYATYLPRAPALGLDPMTDQQLAGLLMWVPASVPYLVGGLWLLAAWFARAAKGASRRSAAPATPR</sequence>
<evidence type="ECO:0000256" key="6">
    <source>
        <dbReference type="SAM" id="Phobius"/>
    </source>
</evidence>
<keyword evidence="2" id="KW-1003">Cell membrane</keyword>
<dbReference type="GO" id="GO:0005886">
    <property type="term" value="C:plasma membrane"/>
    <property type="evidence" value="ECO:0007669"/>
    <property type="project" value="UniProtKB-SubCell"/>
</dbReference>
<gene>
    <name evidence="7" type="ORF">GCM10007067_15920</name>
</gene>
<protein>
    <recommendedName>
        <fullName evidence="9">Cytochrome c oxidase assembly protein</fullName>
    </recommendedName>
</protein>
<feature type="transmembrane region" description="Helical" evidence="6">
    <location>
        <begin position="135"/>
        <end position="155"/>
    </location>
</feature>
<keyword evidence="5 6" id="KW-0472">Membrane</keyword>
<dbReference type="AlphaFoldDB" id="A0A918SYU3"/>
<accession>A0A918SYU3</accession>
<feature type="transmembrane region" description="Helical" evidence="6">
    <location>
        <begin position="250"/>
        <end position="273"/>
    </location>
</feature>
<feature type="transmembrane region" description="Helical" evidence="6">
    <location>
        <begin position="198"/>
        <end position="222"/>
    </location>
</feature>
<dbReference type="Pfam" id="PF09678">
    <property type="entry name" value="Caa3_CtaG"/>
    <property type="match status" value="1"/>
</dbReference>
<dbReference type="Proteomes" id="UP000646426">
    <property type="component" value="Unassembled WGS sequence"/>
</dbReference>
<name>A0A918SYU3_9GAMM</name>
<evidence type="ECO:0000256" key="5">
    <source>
        <dbReference type="ARBA" id="ARBA00023136"/>
    </source>
</evidence>
<keyword evidence="8" id="KW-1185">Reference proteome</keyword>
<reference evidence="7" key="2">
    <citation type="submission" date="2020-09" db="EMBL/GenBank/DDBJ databases">
        <authorList>
            <person name="Sun Q."/>
            <person name="Kim S."/>
        </authorList>
    </citation>
    <scope>NUCLEOTIDE SEQUENCE</scope>
    <source>
        <strain evidence="7">KCTC 23077</strain>
    </source>
</reference>
<evidence type="ECO:0000256" key="4">
    <source>
        <dbReference type="ARBA" id="ARBA00022989"/>
    </source>
</evidence>
<evidence type="ECO:0000313" key="7">
    <source>
        <dbReference type="EMBL" id="GHA79259.1"/>
    </source>
</evidence>
<evidence type="ECO:0000256" key="3">
    <source>
        <dbReference type="ARBA" id="ARBA00022692"/>
    </source>
</evidence>
<feature type="transmembrane region" description="Helical" evidence="6">
    <location>
        <begin position="167"/>
        <end position="186"/>
    </location>
</feature>
<keyword evidence="4 6" id="KW-1133">Transmembrane helix</keyword>
<keyword evidence="3 6" id="KW-0812">Transmembrane</keyword>
<comment type="caution">
    <text evidence="7">The sequence shown here is derived from an EMBL/GenBank/DDBJ whole genome shotgun (WGS) entry which is preliminary data.</text>
</comment>
<evidence type="ECO:0000256" key="2">
    <source>
        <dbReference type="ARBA" id="ARBA00022475"/>
    </source>
</evidence>